<dbReference type="Pfam" id="PF18052">
    <property type="entry name" value="Rx_N"/>
    <property type="match status" value="1"/>
</dbReference>
<dbReference type="PANTHER" id="PTHR23155">
    <property type="entry name" value="DISEASE RESISTANCE PROTEIN RP"/>
    <property type="match status" value="1"/>
</dbReference>
<dbReference type="Gene3D" id="3.80.10.10">
    <property type="entry name" value="Ribonuclease Inhibitor"/>
    <property type="match status" value="2"/>
</dbReference>
<dbReference type="GO" id="GO:0009626">
    <property type="term" value="P:plant-type hypersensitive response"/>
    <property type="evidence" value="ECO:0007669"/>
    <property type="project" value="UniProtKB-ARBA"/>
</dbReference>
<gene>
    <name evidence="11" type="ORF">EJB05_00126</name>
</gene>
<evidence type="ECO:0000256" key="1">
    <source>
        <dbReference type="ARBA" id="ARBA00008894"/>
    </source>
</evidence>
<evidence type="ECO:0000256" key="3">
    <source>
        <dbReference type="ARBA" id="ARBA00022737"/>
    </source>
</evidence>
<dbReference type="Pfam" id="PF23559">
    <property type="entry name" value="WHD_DRP"/>
    <property type="match status" value="1"/>
</dbReference>
<dbReference type="FunFam" id="3.40.50.300:FF:001091">
    <property type="entry name" value="Probable disease resistance protein At1g61300"/>
    <property type="match status" value="1"/>
</dbReference>
<evidence type="ECO:0000256" key="6">
    <source>
        <dbReference type="ARBA" id="ARBA00023054"/>
    </source>
</evidence>
<dbReference type="PRINTS" id="PR00364">
    <property type="entry name" value="DISEASERSIST"/>
</dbReference>
<dbReference type="InterPro" id="IPR041118">
    <property type="entry name" value="Rx_N"/>
</dbReference>
<dbReference type="InterPro" id="IPR027417">
    <property type="entry name" value="P-loop_NTPase"/>
</dbReference>
<comment type="caution">
    <text evidence="11">The sequence shown here is derived from an EMBL/GenBank/DDBJ whole genome shotgun (WGS) entry which is preliminary data.</text>
</comment>
<evidence type="ECO:0000259" key="7">
    <source>
        <dbReference type="Pfam" id="PF00931"/>
    </source>
</evidence>
<dbReference type="GO" id="GO:0002758">
    <property type="term" value="P:innate immune response-activating signaling pathway"/>
    <property type="evidence" value="ECO:0007669"/>
    <property type="project" value="UniProtKB-ARBA"/>
</dbReference>
<dbReference type="Proteomes" id="UP000324897">
    <property type="component" value="Chromosome 6"/>
</dbReference>
<keyword evidence="12" id="KW-1185">Reference proteome</keyword>
<evidence type="ECO:0000259" key="10">
    <source>
        <dbReference type="Pfam" id="PF23598"/>
    </source>
</evidence>
<reference evidence="11 12" key="1">
    <citation type="journal article" date="2019" name="Sci. Rep.">
        <title>A high-quality genome of Eragrostis curvula grass provides insights into Poaceae evolution and supports new strategies to enhance forage quality.</title>
        <authorList>
            <person name="Carballo J."/>
            <person name="Santos B.A.C.M."/>
            <person name="Zappacosta D."/>
            <person name="Garbus I."/>
            <person name="Selva J.P."/>
            <person name="Gallo C.A."/>
            <person name="Diaz A."/>
            <person name="Albertini E."/>
            <person name="Caccamo M."/>
            <person name="Echenique V."/>
        </authorList>
    </citation>
    <scope>NUCLEOTIDE SEQUENCE [LARGE SCALE GENOMIC DNA]</scope>
    <source>
        <strain evidence="12">cv. Victoria</strain>
        <tissue evidence="11">Leaf</tissue>
    </source>
</reference>
<dbReference type="InterPro" id="IPR032675">
    <property type="entry name" value="LRR_dom_sf"/>
</dbReference>
<dbReference type="InterPro" id="IPR058922">
    <property type="entry name" value="WHD_DRP"/>
</dbReference>
<organism evidence="11 12">
    <name type="scientific">Eragrostis curvula</name>
    <name type="common">weeping love grass</name>
    <dbReference type="NCBI Taxonomy" id="38414"/>
    <lineage>
        <taxon>Eukaryota</taxon>
        <taxon>Viridiplantae</taxon>
        <taxon>Streptophyta</taxon>
        <taxon>Embryophyta</taxon>
        <taxon>Tracheophyta</taxon>
        <taxon>Spermatophyta</taxon>
        <taxon>Magnoliopsida</taxon>
        <taxon>Liliopsida</taxon>
        <taxon>Poales</taxon>
        <taxon>Poaceae</taxon>
        <taxon>PACMAD clade</taxon>
        <taxon>Chloridoideae</taxon>
        <taxon>Eragrostideae</taxon>
        <taxon>Eragrostidinae</taxon>
        <taxon>Eragrostis</taxon>
    </lineage>
</organism>
<name>A0A5J9WLT7_9POAL</name>
<evidence type="ECO:0000256" key="5">
    <source>
        <dbReference type="ARBA" id="ARBA00022821"/>
    </source>
</evidence>
<dbReference type="FunFam" id="1.10.10.10:FF:000322">
    <property type="entry name" value="Probable disease resistance protein At1g63360"/>
    <property type="match status" value="1"/>
</dbReference>
<dbReference type="Gene3D" id="1.10.10.10">
    <property type="entry name" value="Winged helix-like DNA-binding domain superfamily/Winged helix DNA-binding domain"/>
    <property type="match status" value="1"/>
</dbReference>
<feature type="domain" description="Disease resistance N-terminal" evidence="8">
    <location>
        <begin position="12"/>
        <end position="98"/>
    </location>
</feature>
<dbReference type="PANTHER" id="PTHR23155:SF906">
    <property type="entry name" value="OS08G0205100 PROTEIN"/>
    <property type="match status" value="1"/>
</dbReference>
<protein>
    <recommendedName>
        <fullName evidence="13">AAA+ ATPase domain-containing protein</fullName>
    </recommendedName>
</protein>
<dbReference type="OrthoDB" id="675905at2759"/>
<accession>A0A5J9WLT7</accession>
<proteinExistence type="inferred from homology"/>
<dbReference type="InterPro" id="IPR042197">
    <property type="entry name" value="Apaf_helical"/>
</dbReference>
<evidence type="ECO:0000259" key="9">
    <source>
        <dbReference type="Pfam" id="PF23559"/>
    </source>
</evidence>
<dbReference type="GO" id="GO:0043531">
    <property type="term" value="F:ADP binding"/>
    <property type="evidence" value="ECO:0007669"/>
    <property type="project" value="InterPro"/>
</dbReference>
<evidence type="ECO:0000256" key="2">
    <source>
        <dbReference type="ARBA" id="ARBA00022614"/>
    </source>
</evidence>
<sequence>MEAVVVSASYGAMASLLGKLADLLTDKYKLTKEAKGQIMFLKAELETMYVFLQKMSDIEEPDVQDKCWANEVRELSYDMEDSINEFMLQVECEPSSKPHGFRAFISRIMNLLTTMNTRQEVAKEFEGLKRRVMEVRERHKRYKVDDAVSKPNNATIDRRLLALYAEPAGLVGIDGPRGELIQLMAEQSVHANQLKVLAIVGFGGLGKTTLANEVYRQLEGQFQCRALVSVSQKPNIRKILRTMLLQVGFVAPEHTNMEIWDEPELIAALQKFLLVKRYFIVIDDIWDTSAWDVIRCALPENRNGSRIITTTRIETVGRECCAYHDEYVYKMKPLSDQDSRSLLYKRIFGSEDACPPYLKEVSAEILKKCGGLPLAIITISSLLASQPKNLKEQWEHVPNSLGSNSELSPSLKGMREILNLSYINLPHYLKTCMLYLGIYPEDYTINKNDLARQWVAEGFISTSLGAVPEDVAKSFFNELVNRSMIQPTNVQYNGEVMSCRVHDIMLDLILQKSREENFITVIDRVKDISAQHKKIRRLSLQLDGVIEDNTIAGSVQLSQIRTLAIFGIYSCLPPFLLVKHLRVLNIEISKRSQPSALLDLTGICHLLQLRYLKIIANSHHVVLPTKIGSLQQLETFQVSSIIKSTSSSGPLICKLPSDIAHMSRLLHLIAPKWRGLPDEIGNMKFLRTLSNFELGMSSLDSIRSLRELTNLIELRIGCNFACNLYSVPSDEVVARGREVLHTCLEKLCNLKCLYIDSDCGDLDVSISLPAASCHLQRFHAPSFLRVPDWIGQLHNLYDLKLTVKEVLEDDVRMLAQLPCLTELGLFIRAAPEYNIIIRESGFFVLKLLKVTCNKISCLTFEAGAMARLEWLKLRFNAHGWDRHGAAPAGIEHLSGLKGISVDIGAHRAKESNIRAAHTALRNAIDMHPGRPTAKIKRYDDERFGFDDVDGESEE</sequence>
<dbReference type="InterPro" id="IPR036388">
    <property type="entry name" value="WH-like_DNA-bd_sf"/>
</dbReference>
<dbReference type="GO" id="GO:0042742">
    <property type="term" value="P:defense response to bacterium"/>
    <property type="evidence" value="ECO:0007669"/>
    <property type="project" value="UniProtKB-ARBA"/>
</dbReference>
<keyword evidence="5" id="KW-0611">Plant defense</keyword>
<dbReference type="Gene3D" id="3.40.50.300">
    <property type="entry name" value="P-loop containing nucleotide triphosphate hydrolases"/>
    <property type="match status" value="1"/>
</dbReference>
<feature type="domain" description="NB-ARC" evidence="7">
    <location>
        <begin position="189"/>
        <end position="349"/>
    </location>
</feature>
<evidence type="ECO:0000313" key="12">
    <source>
        <dbReference type="Proteomes" id="UP000324897"/>
    </source>
</evidence>
<feature type="non-terminal residue" evidence="11">
    <location>
        <position position="1"/>
    </location>
</feature>
<keyword evidence="3" id="KW-0677">Repeat</keyword>
<dbReference type="EMBL" id="RWGY01000002">
    <property type="protein sequence ID" value="TVU48847.1"/>
    <property type="molecule type" value="Genomic_DNA"/>
</dbReference>
<evidence type="ECO:0000313" key="11">
    <source>
        <dbReference type="EMBL" id="TVU48847.1"/>
    </source>
</evidence>
<dbReference type="SUPFAM" id="SSF52540">
    <property type="entry name" value="P-loop containing nucleoside triphosphate hydrolases"/>
    <property type="match status" value="1"/>
</dbReference>
<dbReference type="Gene3D" id="1.10.8.430">
    <property type="entry name" value="Helical domain of apoptotic protease-activating factors"/>
    <property type="match status" value="1"/>
</dbReference>
<dbReference type="Gene3D" id="1.20.5.4130">
    <property type="match status" value="1"/>
</dbReference>
<dbReference type="InterPro" id="IPR055414">
    <property type="entry name" value="LRR_R13L4/SHOC2-like"/>
</dbReference>
<dbReference type="AlphaFoldDB" id="A0A5J9WLT7"/>
<feature type="domain" description="Disease resistance protein winged helix" evidence="9">
    <location>
        <begin position="438"/>
        <end position="509"/>
    </location>
</feature>
<dbReference type="CDD" id="cd14798">
    <property type="entry name" value="RX-CC_like"/>
    <property type="match status" value="1"/>
</dbReference>
<feature type="domain" description="Disease resistance R13L4/SHOC-2-like LRR" evidence="10">
    <location>
        <begin position="559"/>
        <end position="932"/>
    </location>
</feature>
<dbReference type="InterPro" id="IPR038005">
    <property type="entry name" value="RX-like_CC"/>
</dbReference>
<evidence type="ECO:0000259" key="8">
    <source>
        <dbReference type="Pfam" id="PF18052"/>
    </source>
</evidence>
<keyword evidence="2" id="KW-0433">Leucine-rich repeat</keyword>
<evidence type="ECO:0000256" key="4">
    <source>
        <dbReference type="ARBA" id="ARBA00022741"/>
    </source>
</evidence>
<dbReference type="Gramene" id="TVU48847">
    <property type="protein sequence ID" value="TVU48847"/>
    <property type="gene ID" value="EJB05_00126"/>
</dbReference>
<dbReference type="SUPFAM" id="SSF52058">
    <property type="entry name" value="L domain-like"/>
    <property type="match status" value="1"/>
</dbReference>
<keyword evidence="6" id="KW-0175">Coiled coil</keyword>
<dbReference type="InterPro" id="IPR002182">
    <property type="entry name" value="NB-ARC"/>
</dbReference>
<dbReference type="Pfam" id="PF00931">
    <property type="entry name" value="NB-ARC"/>
    <property type="match status" value="1"/>
</dbReference>
<dbReference type="InterPro" id="IPR044974">
    <property type="entry name" value="Disease_R_plants"/>
</dbReference>
<comment type="similarity">
    <text evidence="1">Belongs to the disease resistance NB-LRR family.</text>
</comment>
<keyword evidence="4" id="KW-0547">Nucleotide-binding</keyword>
<evidence type="ECO:0008006" key="13">
    <source>
        <dbReference type="Google" id="ProtNLM"/>
    </source>
</evidence>
<dbReference type="Pfam" id="PF23598">
    <property type="entry name" value="LRR_14"/>
    <property type="match status" value="1"/>
</dbReference>